<dbReference type="PANTHER" id="PTHR28570">
    <property type="entry name" value="ASPARTYL AMINOPEPTIDASE"/>
    <property type="match status" value="1"/>
</dbReference>
<evidence type="ECO:0000256" key="7">
    <source>
        <dbReference type="ARBA" id="ARBA00022833"/>
    </source>
</evidence>
<keyword evidence="3 9" id="KW-0031">Aminopeptidase</keyword>
<keyword evidence="12" id="KW-1185">Reference proteome</keyword>
<keyword evidence="7 9" id="KW-0862">Zinc</keyword>
<comment type="similarity">
    <text evidence="2 9">Belongs to the peptidase M18 family.</text>
</comment>
<organism evidence="11 12">
    <name type="scientific">Candidatus Haliotispira prima</name>
    <dbReference type="NCBI Taxonomy" id="3034016"/>
    <lineage>
        <taxon>Bacteria</taxon>
        <taxon>Pseudomonadati</taxon>
        <taxon>Spirochaetota</taxon>
        <taxon>Spirochaetia</taxon>
        <taxon>Spirochaetales</taxon>
        <taxon>Spirochaetaceae</taxon>
        <taxon>Candidatus Haliotispira</taxon>
    </lineage>
</organism>
<dbReference type="Pfam" id="PF02127">
    <property type="entry name" value="Peptidase_M18"/>
    <property type="match status" value="1"/>
</dbReference>
<evidence type="ECO:0000256" key="9">
    <source>
        <dbReference type="RuleBase" id="RU004386"/>
    </source>
</evidence>
<dbReference type="InterPro" id="IPR001948">
    <property type="entry name" value="Peptidase_M18"/>
</dbReference>
<keyword evidence="8 9" id="KW-0482">Metalloprotease</keyword>
<evidence type="ECO:0000256" key="10">
    <source>
        <dbReference type="RuleBase" id="RU004387"/>
    </source>
</evidence>
<dbReference type="EMBL" id="CP123443">
    <property type="protein sequence ID" value="WGK70259.1"/>
    <property type="molecule type" value="Genomic_DNA"/>
</dbReference>
<evidence type="ECO:0000313" key="12">
    <source>
        <dbReference type="Proteomes" id="UP001228690"/>
    </source>
</evidence>
<keyword evidence="4 9" id="KW-0645">Protease</keyword>
<proteinExistence type="inferred from homology"/>
<dbReference type="GO" id="GO:0004177">
    <property type="term" value="F:aminopeptidase activity"/>
    <property type="evidence" value="ECO:0007669"/>
    <property type="project" value="UniProtKB-KW"/>
</dbReference>
<protein>
    <recommendedName>
        <fullName evidence="10">M18 family aminopeptidase</fullName>
        <ecNumber evidence="10">3.4.11.-</ecNumber>
    </recommendedName>
</protein>
<evidence type="ECO:0000313" key="11">
    <source>
        <dbReference type="EMBL" id="WGK70259.1"/>
    </source>
</evidence>
<evidence type="ECO:0000256" key="2">
    <source>
        <dbReference type="ARBA" id="ARBA00008290"/>
    </source>
</evidence>
<dbReference type="Gene3D" id="3.40.630.10">
    <property type="entry name" value="Zn peptidases"/>
    <property type="match status" value="1"/>
</dbReference>
<dbReference type="EC" id="3.4.11.-" evidence="10"/>
<keyword evidence="6 9" id="KW-0378">Hydrolase</keyword>
<name>A0ABY8MJQ6_9SPIO</name>
<evidence type="ECO:0000256" key="8">
    <source>
        <dbReference type="ARBA" id="ARBA00023049"/>
    </source>
</evidence>
<dbReference type="SUPFAM" id="SSF53187">
    <property type="entry name" value="Zn-dependent exopeptidases"/>
    <property type="match status" value="1"/>
</dbReference>
<evidence type="ECO:0000256" key="6">
    <source>
        <dbReference type="ARBA" id="ARBA00022801"/>
    </source>
</evidence>
<dbReference type="PRINTS" id="PR00932">
    <property type="entry name" value="AMINO1PTASE"/>
</dbReference>
<evidence type="ECO:0000256" key="5">
    <source>
        <dbReference type="ARBA" id="ARBA00022723"/>
    </source>
</evidence>
<keyword evidence="5 9" id="KW-0479">Metal-binding</keyword>
<evidence type="ECO:0000256" key="4">
    <source>
        <dbReference type="ARBA" id="ARBA00022670"/>
    </source>
</evidence>
<comment type="cofactor">
    <cofactor evidence="1 10">
        <name>Zn(2+)</name>
        <dbReference type="ChEBI" id="CHEBI:29105"/>
    </cofactor>
</comment>
<evidence type="ECO:0000256" key="1">
    <source>
        <dbReference type="ARBA" id="ARBA00001947"/>
    </source>
</evidence>
<dbReference type="RefSeq" id="WP_326928468.1">
    <property type="nucleotide sequence ID" value="NZ_CP123443.1"/>
</dbReference>
<dbReference type="NCBIfam" id="NF002759">
    <property type="entry name" value="PRK02813.1"/>
    <property type="match status" value="1"/>
</dbReference>
<sequence length="450" mass="48704">MSQEIADSLSRFLFACPTPFHAVEQSKEKLLEAGFRELFEEDSWGGLSKAKPGEGFFCLRGGSLIVWLCGSEAPWQSGLSLAGAHTDSPCLKLKTESAHFDHGVLACHVSVYGSPIFATHTDRSLAVAGIAVTSDGRKSKLRHIHVQKPVALLPNLAIHLNREANSKLSYNAQTQLKAVFGQEPGNASGDESAELLLRRKLGLADTETCELQLCSSQKPELIGLDGELLSGARLDDMSMVCLLLDEMRQLRQKNCQPDKWPVAVFCNGEEVGSHTYEGAASNFVADVLQRIVRNAPQVGPELGQKAVGENSGTVDGWELWVRTQARSFLLSLDGAHAGHPSYPEAFDPNYDLKMGGGPALKLPNGASYSSEPFSIAHIRAVAATAGCRLQSAVPRSDRPTGSTIGPILSGRLGIRGVDIGLPMYAMHSIQETVSMQDYLALQKLVHRYFR</sequence>
<dbReference type="InterPro" id="IPR023358">
    <property type="entry name" value="Peptidase_M18_dom2"/>
</dbReference>
<dbReference type="Proteomes" id="UP001228690">
    <property type="component" value="Chromosome"/>
</dbReference>
<gene>
    <name evidence="11" type="ORF">P0082_05210</name>
</gene>
<evidence type="ECO:0000256" key="3">
    <source>
        <dbReference type="ARBA" id="ARBA00022438"/>
    </source>
</evidence>
<dbReference type="Gene3D" id="2.30.250.10">
    <property type="entry name" value="Aminopeptidase i, Domain 2"/>
    <property type="match status" value="1"/>
</dbReference>
<dbReference type="PANTHER" id="PTHR28570:SF3">
    <property type="entry name" value="ASPARTYL AMINOPEPTIDASE"/>
    <property type="match status" value="1"/>
</dbReference>
<dbReference type="SUPFAM" id="SSF101821">
    <property type="entry name" value="Aminopeptidase/glucanase lid domain"/>
    <property type="match status" value="1"/>
</dbReference>
<accession>A0ABY8MJQ6</accession>
<reference evidence="11 12" key="1">
    <citation type="submission" date="2023-04" db="EMBL/GenBank/DDBJ databases">
        <title>Spirochaete genome identified in red abalone sample constitutes a novel genus.</title>
        <authorList>
            <person name="Sharma S.P."/>
            <person name="Purcell C.M."/>
            <person name="Hyde J.R."/>
            <person name="Severin A.J."/>
        </authorList>
    </citation>
    <scope>NUCLEOTIDE SEQUENCE [LARGE SCALE GENOMIC DNA]</scope>
    <source>
        <strain evidence="11 12">SP-2023</strain>
    </source>
</reference>